<organism evidence="1 2">
    <name type="scientific">Neofusicoccum parvum</name>
    <dbReference type="NCBI Taxonomy" id="310453"/>
    <lineage>
        <taxon>Eukaryota</taxon>
        <taxon>Fungi</taxon>
        <taxon>Dikarya</taxon>
        <taxon>Ascomycota</taxon>
        <taxon>Pezizomycotina</taxon>
        <taxon>Dothideomycetes</taxon>
        <taxon>Dothideomycetes incertae sedis</taxon>
        <taxon>Botryosphaeriales</taxon>
        <taxon>Botryosphaeriaceae</taxon>
        <taxon>Neofusicoccum</taxon>
    </lineage>
</organism>
<evidence type="ECO:0000313" key="2">
    <source>
        <dbReference type="Proteomes" id="UP001165186"/>
    </source>
</evidence>
<evidence type="ECO:0000313" key="1">
    <source>
        <dbReference type="EMBL" id="GME29113.1"/>
    </source>
</evidence>
<proteinExistence type="predicted"/>
<reference evidence="1" key="1">
    <citation type="submission" date="2024-09" db="EMBL/GenBank/DDBJ databases">
        <title>Draft Genome Sequences of Neofusicoccum parvum.</title>
        <authorList>
            <person name="Ashida A."/>
            <person name="Camagna M."/>
            <person name="Tanaka A."/>
            <person name="Takemoto D."/>
        </authorList>
    </citation>
    <scope>NUCLEOTIDE SEQUENCE</scope>
    <source>
        <strain evidence="1">PPO83</strain>
    </source>
</reference>
<keyword evidence="2" id="KW-1185">Reference proteome</keyword>
<comment type="caution">
    <text evidence="1">The sequence shown here is derived from an EMBL/GenBank/DDBJ whole genome shotgun (WGS) entry which is preliminary data.</text>
</comment>
<dbReference type="Proteomes" id="UP001165186">
    <property type="component" value="Unassembled WGS sequence"/>
</dbReference>
<dbReference type="EMBL" id="BSXG01000056">
    <property type="protein sequence ID" value="GME29113.1"/>
    <property type="molecule type" value="Genomic_DNA"/>
</dbReference>
<sequence>MHLFRACLIFGAFLLHQANGVPAPVPQDELNSPVDAELLDKRQLLSGILGALDGLTDPAAILSQLQKAKPTSTPTSVQQAQDRIRQIYSATPTNIYKNIANQIAAGLTTMTITEALGVLTTGENSQTNSNPRNPTTPIYPQKAPGDAPYSLSEQALRAAIYIPPSFTYGRKPPTILVPGTGSYGGINFASNLRKLLTDVPYADPVWLNVPGALLGDAQANAEHVAYAINYVSGIAGARNVSVVSWSQGGLDAQWALTYWPSTRRLVSDLVPVSADLHGTVLANAICLSPGGGSGLGLGPCAPSVVQQEYSSRFVAALRARGGADAYVPTTSLFSGFLDEIVQPQSGTAASAFVGDARGVGVTNAEVQVVCKGQPAGGLYTHESMLLNPLTYALVVDALTHEGPGQVGRLDLASVCSSVLAPGLGLQDLLETEGLVVLAAALLLTYPDKRLVEPGLMAYATS</sequence>
<name>A0ACB5S8N4_9PEZI</name>
<accession>A0ACB5S8N4</accession>
<gene>
    <name evidence="1" type="primary">g2178</name>
    <name evidence="1" type="ORF">NpPPO83_00002178</name>
</gene>
<protein>
    <submittedName>
        <fullName evidence="1">Uncharacterized protein</fullName>
    </submittedName>
</protein>